<gene>
    <name evidence="1" type="ORF">Tci_010040</name>
</gene>
<protein>
    <submittedName>
        <fullName evidence="1">Uncharacterized protein</fullName>
    </submittedName>
</protein>
<proteinExistence type="predicted"/>
<sequence length="293" mass="33303">MIKSIRQYEVSMQRDNFKCLLINSERTDSNFLDEYVEDSIVHTISRYLSTLLLIRNIKLLFLRKNFEGSVIVHGANGLLRFSVRRKKFVFALELLTQLKKLLKLMMPRLTTSIYCAPHIAINISQHNIRMISMNANNGQWQPALQHKYAEGEGQQCSMLFAPQSPGPTNPPPRRTVLSPHPHHNNILALLDAPRLPPDDVGDIVYAFDVLYTCTKHVCDGDEDTYDVVRSCQTRLLGHMLSLGKEYCDITQVGRMAAVIRNLLDLRYLDGDCITEISTRKIEGTVFAPALEGM</sequence>
<organism evidence="1">
    <name type="scientific">Tanacetum cinerariifolium</name>
    <name type="common">Dalmatian daisy</name>
    <name type="synonym">Chrysanthemum cinerariifolium</name>
    <dbReference type="NCBI Taxonomy" id="118510"/>
    <lineage>
        <taxon>Eukaryota</taxon>
        <taxon>Viridiplantae</taxon>
        <taxon>Streptophyta</taxon>
        <taxon>Embryophyta</taxon>
        <taxon>Tracheophyta</taxon>
        <taxon>Spermatophyta</taxon>
        <taxon>Magnoliopsida</taxon>
        <taxon>eudicotyledons</taxon>
        <taxon>Gunneridae</taxon>
        <taxon>Pentapetalae</taxon>
        <taxon>asterids</taxon>
        <taxon>campanulids</taxon>
        <taxon>Asterales</taxon>
        <taxon>Asteraceae</taxon>
        <taxon>Asteroideae</taxon>
        <taxon>Anthemideae</taxon>
        <taxon>Anthemidinae</taxon>
        <taxon>Tanacetum</taxon>
    </lineage>
</organism>
<evidence type="ECO:0000313" key="1">
    <source>
        <dbReference type="EMBL" id="GEU38062.1"/>
    </source>
</evidence>
<accession>A0A6L2JN29</accession>
<reference evidence="1" key="1">
    <citation type="journal article" date="2019" name="Sci. Rep.">
        <title>Draft genome of Tanacetum cinerariifolium, the natural source of mosquito coil.</title>
        <authorList>
            <person name="Yamashiro T."/>
            <person name="Shiraishi A."/>
            <person name="Satake H."/>
            <person name="Nakayama K."/>
        </authorList>
    </citation>
    <scope>NUCLEOTIDE SEQUENCE</scope>
</reference>
<dbReference type="AlphaFoldDB" id="A0A6L2JN29"/>
<dbReference type="EMBL" id="BKCJ010001007">
    <property type="protein sequence ID" value="GEU38062.1"/>
    <property type="molecule type" value="Genomic_DNA"/>
</dbReference>
<comment type="caution">
    <text evidence="1">The sequence shown here is derived from an EMBL/GenBank/DDBJ whole genome shotgun (WGS) entry which is preliminary data.</text>
</comment>
<name>A0A6L2JN29_TANCI</name>